<protein>
    <submittedName>
        <fullName evidence="5">Nucleotide sugar dehydrogenase</fullName>
    </submittedName>
</protein>
<dbReference type="Pfam" id="PF00984">
    <property type="entry name" value="UDPG_MGDP_dh"/>
    <property type="match status" value="1"/>
</dbReference>
<dbReference type="InterPro" id="IPR008927">
    <property type="entry name" value="6-PGluconate_DH-like_C_sf"/>
</dbReference>
<evidence type="ECO:0000259" key="4">
    <source>
        <dbReference type="SMART" id="SM00984"/>
    </source>
</evidence>
<dbReference type="InterPro" id="IPR014027">
    <property type="entry name" value="UDP-Glc/GDP-Man_DH_C"/>
</dbReference>
<dbReference type="SMART" id="SM00984">
    <property type="entry name" value="UDPG_MGDP_dh_C"/>
    <property type="match status" value="1"/>
</dbReference>
<feature type="domain" description="UDP-glucose/GDP-mannose dehydrogenase C-terminal" evidence="4">
    <location>
        <begin position="323"/>
        <end position="418"/>
    </location>
</feature>
<keyword evidence="2" id="KW-0520">NAD</keyword>
<gene>
    <name evidence="5" type="ORF">ACFSCX_02720</name>
</gene>
<dbReference type="InterPro" id="IPR036291">
    <property type="entry name" value="NAD(P)-bd_dom_sf"/>
</dbReference>
<evidence type="ECO:0000256" key="2">
    <source>
        <dbReference type="ARBA" id="ARBA00023027"/>
    </source>
</evidence>
<dbReference type="Pfam" id="PF03720">
    <property type="entry name" value="UDPG_MGDP_dh_C"/>
    <property type="match status" value="1"/>
</dbReference>
<keyword evidence="1" id="KW-0560">Oxidoreductase</keyword>
<accession>A0ABW4LJS5</accession>
<dbReference type="InterPro" id="IPR028359">
    <property type="entry name" value="UDP_ManNAc/GlcNAc_DH"/>
</dbReference>
<keyword evidence="6" id="KW-1185">Reference proteome</keyword>
<dbReference type="SUPFAM" id="SSF51735">
    <property type="entry name" value="NAD(P)-binding Rossmann-fold domains"/>
    <property type="match status" value="1"/>
</dbReference>
<dbReference type="EMBL" id="JBHUEM010000003">
    <property type="protein sequence ID" value="MFD1735467.1"/>
    <property type="molecule type" value="Genomic_DNA"/>
</dbReference>
<reference evidence="6" key="1">
    <citation type="journal article" date="2019" name="Int. J. Syst. Evol. Microbiol.">
        <title>The Global Catalogue of Microorganisms (GCM) 10K type strain sequencing project: providing services to taxonomists for standard genome sequencing and annotation.</title>
        <authorList>
            <consortium name="The Broad Institute Genomics Platform"/>
            <consortium name="The Broad Institute Genome Sequencing Center for Infectious Disease"/>
            <person name="Wu L."/>
            <person name="Ma J."/>
        </authorList>
    </citation>
    <scope>NUCLEOTIDE SEQUENCE [LARGE SCALE GENOMIC DNA]</scope>
    <source>
        <strain evidence="6">CCUG 49339</strain>
    </source>
</reference>
<dbReference type="Pfam" id="PF03721">
    <property type="entry name" value="UDPG_MGDP_dh_N"/>
    <property type="match status" value="1"/>
</dbReference>
<organism evidence="5 6">
    <name type="scientific">Bacillus salitolerans</name>
    <dbReference type="NCBI Taxonomy" id="1437434"/>
    <lineage>
        <taxon>Bacteria</taxon>
        <taxon>Bacillati</taxon>
        <taxon>Bacillota</taxon>
        <taxon>Bacilli</taxon>
        <taxon>Bacillales</taxon>
        <taxon>Bacillaceae</taxon>
        <taxon>Bacillus</taxon>
    </lineage>
</organism>
<dbReference type="SUPFAM" id="SSF52413">
    <property type="entry name" value="UDP-glucose/GDP-mannose dehydrogenase C-terminal domain"/>
    <property type="match status" value="1"/>
</dbReference>
<dbReference type="SUPFAM" id="SSF48179">
    <property type="entry name" value="6-phosphogluconate dehydrogenase C-terminal domain-like"/>
    <property type="match status" value="1"/>
</dbReference>
<comment type="caution">
    <text evidence="5">The sequence shown here is derived from an EMBL/GenBank/DDBJ whole genome shotgun (WGS) entry which is preliminary data.</text>
</comment>
<dbReference type="PANTHER" id="PTHR43491">
    <property type="entry name" value="UDP-N-ACETYL-D-MANNOSAMINE DEHYDROGENASE"/>
    <property type="match status" value="1"/>
</dbReference>
<name>A0ABW4LJS5_9BACI</name>
<dbReference type="NCBIfam" id="TIGR03026">
    <property type="entry name" value="NDP-sugDHase"/>
    <property type="match status" value="1"/>
</dbReference>
<dbReference type="InterPro" id="IPR014026">
    <property type="entry name" value="UDP-Glc/GDP-Man_DH_dimer"/>
</dbReference>
<evidence type="ECO:0000256" key="1">
    <source>
        <dbReference type="ARBA" id="ARBA00023002"/>
    </source>
</evidence>
<dbReference type="RefSeq" id="WP_377926566.1">
    <property type="nucleotide sequence ID" value="NZ_JBHUEM010000003.1"/>
</dbReference>
<dbReference type="Proteomes" id="UP001597214">
    <property type="component" value="Unassembled WGS sequence"/>
</dbReference>
<dbReference type="PIRSF" id="PIRSF000124">
    <property type="entry name" value="UDPglc_GDPman_dh"/>
    <property type="match status" value="1"/>
</dbReference>
<dbReference type="PIRSF" id="PIRSF500136">
    <property type="entry name" value="UDP_ManNAc_DH"/>
    <property type="match status" value="1"/>
</dbReference>
<dbReference type="InterPro" id="IPR017476">
    <property type="entry name" value="UDP-Glc/GDP-Man"/>
</dbReference>
<dbReference type="PANTHER" id="PTHR43491:SF1">
    <property type="entry name" value="UDP-N-ACETYL-D-MANNOSAMINE DEHYDROGENASE"/>
    <property type="match status" value="1"/>
</dbReference>
<dbReference type="InterPro" id="IPR036220">
    <property type="entry name" value="UDP-Glc/GDP-Man_DH_C_sf"/>
</dbReference>
<proteinExistence type="inferred from homology"/>
<evidence type="ECO:0000313" key="6">
    <source>
        <dbReference type="Proteomes" id="UP001597214"/>
    </source>
</evidence>
<dbReference type="InterPro" id="IPR001732">
    <property type="entry name" value="UDP-Glc/GDP-Man_DH_N"/>
</dbReference>
<dbReference type="Gene3D" id="3.40.50.720">
    <property type="entry name" value="NAD(P)-binding Rossmann-like Domain"/>
    <property type="match status" value="2"/>
</dbReference>
<sequence length="436" mass="49409">MDRQNKRTETTIGIIGLGYVGLPLALLCVEKGLNVFGIEVDERKIELLHQRKSYLSDITNSEIEKAMNTQRIQVTNNYSHLAEVNCIIICVPTPLEENIPNLSYVIDSVKEIRKYLQNGQVIILESSTFPGTTEEIVLPILEESSLMEGKDFFLAYSPERIDPGNHSHKLNNIVKIVGGVSLESGEKAKSYYDQLFDHIHLVSSSKVAEMAKILENTYRFINISLINEMTILCDQIGLDIWEVIHAAKTKPYGFQAFYPGPGIGGHCIPIDPIYLNWKLEQIGLSSEFIKLAKIMNQNMIHYNINEIYNIIASTSEHQSPTLLIYGVTYKPNVNDIRHSPAIEMIEEWSKRNVKVLYHDPYVDEIQLNGKKMINQNISKELLNTVDAVVILSNHDQLPRELLLNHSSLIFDTRNALEGHEGNAKVIKLGSYHNNKN</sequence>
<evidence type="ECO:0000313" key="5">
    <source>
        <dbReference type="EMBL" id="MFD1735467.1"/>
    </source>
</evidence>
<evidence type="ECO:0000256" key="3">
    <source>
        <dbReference type="PIRNR" id="PIRNR000124"/>
    </source>
</evidence>
<comment type="similarity">
    <text evidence="3">Belongs to the UDP-glucose/GDP-mannose dehydrogenase family.</text>
</comment>